<dbReference type="PATRIC" id="fig|1246626.3.peg.1773"/>
<reference evidence="1 2" key="1">
    <citation type="journal article" date="2014" name="Gene">
        <title>A comparative genomic analysis of the alkalitolerant soil bacterium Bacillus lehensis G1.</title>
        <authorList>
            <person name="Noor Y.M."/>
            <person name="Samsulrizal N.H."/>
            <person name="Jema'on N.A."/>
            <person name="Low K.O."/>
            <person name="Ramli A.N."/>
            <person name="Alias N.I."/>
            <person name="Damis S.I."/>
            <person name="Fuzi S.F."/>
            <person name="Isa M.N."/>
            <person name="Murad A.M."/>
            <person name="Raih M.F."/>
            <person name="Bakar F.D."/>
            <person name="Najimudin N."/>
            <person name="Mahadi N.M."/>
            <person name="Illias R.M."/>
        </authorList>
    </citation>
    <scope>NUCLEOTIDE SEQUENCE [LARGE SCALE GENOMIC DNA]</scope>
    <source>
        <strain evidence="1 2">G1</strain>
    </source>
</reference>
<dbReference type="NCBIfam" id="NF033417">
    <property type="entry name" value="glycocin_F_RiPP"/>
    <property type="match status" value="1"/>
</dbReference>
<sequence>MSKLKVALTDEEIDSYTSEGKGPFDVGGAAWCTYYIALCSTGRDSGTCGWIFEQCGVGGGGGGGGCGTCVCR</sequence>
<dbReference type="AlphaFoldDB" id="A0A060M1C7"/>
<dbReference type="Proteomes" id="UP000027142">
    <property type="component" value="Chromosome"/>
</dbReference>
<dbReference type="HOGENOM" id="CLU_2713974_0_0_9"/>
<dbReference type="EMBL" id="CP003923">
    <property type="protein sequence ID" value="AIC94358.1"/>
    <property type="molecule type" value="Genomic_DNA"/>
</dbReference>
<gene>
    <name evidence="1" type="ORF">BleG1_1780</name>
</gene>
<dbReference type="KEGG" id="ble:BleG1_1780"/>
<organism evidence="1 2">
    <name type="scientific">Shouchella lehensis G1</name>
    <dbReference type="NCBI Taxonomy" id="1246626"/>
    <lineage>
        <taxon>Bacteria</taxon>
        <taxon>Bacillati</taxon>
        <taxon>Bacillota</taxon>
        <taxon>Bacilli</taxon>
        <taxon>Bacillales</taxon>
        <taxon>Bacillaceae</taxon>
        <taxon>Shouchella</taxon>
    </lineage>
</organism>
<dbReference type="OrthoDB" id="9948455at2"/>
<keyword evidence="2" id="KW-1185">Reference proteome</keyword>
<accession>A0A060M1C7</accession>
<name>A0A060M1C7_9BACI</name>
<protein>
    <submittedName>
        <fullName evidence="1">Uncharacterized protein</fullName>
    </submittedName>
</protein>
<dbReference type="STRING" id="1246626.BleG1_1780"/>
<dbReference type="RefSeq" id="WP_038479632.1">
    <property type="nucleotide sequence ID" value="NZ_CP003923.1"/>
</dbReference>
<evidence type="ECO:0000313" key="2">
    <source>
        <dbReference type="Proteomes" id="UP000027142"/>
    </source>
</evidence>
<proteinExistence type="predicted"/>
<evidence type="ECO:0000313" key="1">
    <source>
        <dbReference type="EMBL" id="AIC94358.1"/>
    </source>
</evidence>